<evidence type="ECO:0000256" key="3">
    <source>
        <dbReference type="ARBA" id="ARBA00022692"/>
    </source>
</evidence>
<comment type="subcellular location">
    <subcellularLocation>
        <location evidence="1">Cell membrane</location>
        <topology evidence="1">Multi-pass membrane protein</topology>
    </subcellularLocation>
</comment>
<dbReference type="Proteomes" id="UP000252884">
    <property type="component" value="Unassembled WGS sequence"/>
</dbReference>
<feature type="transmembrane region" description="Helical" evidence="6">
    <location>
        <begin position="176"/>
        <end position="198"/>
    </location>
</feature>
<feature type="transmembrane region" description="Helical" evidence="6">
    <location>
        <begin position="12"/>
        <end position="32"/>
    </location>
</feature>
<dbReference type="PANTHER" id="PTHR42920">
    <property type="entry name" value="OS03G0707200 PROTEIN-RELATED"/>
    <property type="match status" value="1"/>
</dbReference>
<dbReference type="GO" id="GO:0005886">
    <property type="term" value="C:plasma membrane"/>
    <property type="evidence" value="ECO:0007669"/>
    <property type="project" value="UniProtKB-SubCell"/>
</dbReference>
<feature type="transmembrane region" description="Helical" evidence="6">
    <location>
        <begin position="151"/>
        <end position="169"/>
    </location>
</feature>
<dbReference type="InterPro" id="IPR037185">
    <property type="entry name" value="EmrE-like"/>
</dbReference>
<proteinExistence type="predicted"/>
<dbReference type="RefSeq" id="WP_114469715.1">
    <property type="nucleotide sequence ID" value="NZ_QPJK01000006.1"/>
</dbReference>
<feature type="transmembrane region" description="Helical" evidence="6">
    <location>
        <begin position="74"/>
        <end position="92"/>
    </location>
</feature>
<feature type="transmembrane region" description="Helical" evidence="6">
    <location>
        <begin position="266"/>
        <end position="286"/>
    </location>
</feature>
<keyword evidence="2" id="KW-1003">Cell membrane</keyword>
<dbReference type="OrthoDB" id="9815120at2"/>
<evidence type="ECO:0000256" key="6">
    <source>
        <dbReference type="SAM" id="Phobius"/>
    </source>
</evidence>
<evidence type="ECO:0000256" key="5">
    <source>
        <dbReference type="ARBA" id="ARBA00023136"/>
    </source>
</evidence>
<evidence type="ECO:0000256" key="1">
    <source>
        <dbReference type="ARBA" id="ARBA00004651"/>
    </source>
</evidence>
<keyword evidence="3 6" id="KW-0812">Transmembrane</keyword>
<feature type="transmembrane region" description="Helical" evidence="6">
    <location>
        <begin position="240"/>
        <end position="260"/>
    </location>
</feature>
<comment type="caution">
    <text evidence="8">The sequence shown here is derived from an EMBL/GenBank/DDBJ whole genome shotgun (WGS) entry which is preliminary data.</text>
</comment>
<evidence type="ECO:0000259" key="7">
    <source>
        <dbReference type="Pfam" id="PF00892"/>
    </source>
</evidence>
<feature type="transmembrane region" description="Helical" evidence="6">
    <location>
        <begin position="125"/>
        <end position="145"/>
    </location>
</feature>
<sequence>MSSHRPLAGSSLWFPFLAILGAVGFLGIGTSWAKTALFPLVGAQGTTAVRVGLSAVVLLLLWRPWRRLPSRADLRVIACYGVALGVMNLAFYMSLRTLPFGVAVAIEFSGPLAVALYGSRRPVDFIWVLLAVAGLALLLPLGSNVGTLDPTGVGFALLAAVCWATYIVFGKRVGHVPAGLSVSLGLAVAALVVLPVGVAHAGTALLSLPVLGIGLGVAILSSAVPISLEMLALQRLPKQAFGIMISMEPAVAAVLALGLLGERLSAAQWLAIALIMAASMGSAATARPASARRAALAAASAP</sequence>
<keyword evidence="9" id="KW-1185">Reference proteome</keyword>
<name>A0A368XP19_9BURK</name>
<protein>
    <submittedName>
        <fullName evidence="8">Inner membrane transporter RhtA</fullName>
    </submittedName>
</protein>
<feature type="transmembrane region" description="Helical" evidence="6">
    <location>
        <begin position="204"/>
        <end position="228"/>
    </location>
</feature>
<dbReference type="AlphaFoldDB" id="A0A368XP19"/>
<feature type="domain" description="EamA" evidence="7">
    <location>
        <begin position="151"/>
        <end position="280"/>
    </location>
</feature>
<evidence type="ECO:0000313" key="9">
    <source>
        <dbReference type="Proteomes" id="UP000252884"/>
    </source>
</evidence>
<accession>A0A368XP19</accession>
<dbReference type="PANTHER" id="PTHR42920:SF11">
    <property type="entry name" value="INNER MEMBRANE PROTEIN YTFF"/>
    <property type="match status" value="1"/>
</dbReference>
<evidence type="ECO:0000256" key="4">
    <source>
        <dbReference type="ARBA" id="ARBA00022989"/>
    </source>
</evidence>
<dbReference type="Pfam" id="PF00892">
    <property type="entry name" value="EamA"/>
    <property type="match status" value="1"/>
</dbReference>
<dbReference type="InterPro" id="IPR000620">
    <property type="entry name" value="EamA_dom"/>
</dbReference>
<reference evidence="8 9" key="1">
    <citation type="submission" date="2018-07" db="EMBL/GenBank/DDBJ databases">
        <title>Genomic Encyclopedia of Type Strains, Phase IV (KMG-IV): sequencing the most valuable type-strain genomes for metagenomic binning, comparative biology and taxonomic classification.</title>
        <authorList>
            <person name="Goeker M."/>
        </authorList>
    </citation>
    <scope>NUCLEOTIDE SEQUENCE [LARGE SCALE GENOMIC DNA]</scope>
    <source>
        <strain evidence="8 9">DSM 21634</strain>
    </source>
</reference>
<keyword evidence="4 6" id="KW-1133">Transmembrane helix</keyword>
<gene>
    <name evidence="8" type="ORF">DES41_106170</name>
</gene>
<dbReference type="SUPFAM" id="SSF103481">
    <property type="entry name" value="Multidrug resistance efflux transporter EmrE"/>
    <property type="match status" value="2"/>
</dbReference>
<evidence type="ECO:0000313" key="8">
    <source>
        <dbReference type="EMBL" id="RCW69299.1"/>
    </source>
</evidence>
<dbReference type="EMBL" id="QPJK01000006">
    <property type="protein sequence ID" value="RCW69299.1"/>
    <property type="molecule type" value="Genomic_DNA"/>
</dbReference>
<evidence type="ECO:0000256" key="2">
    <source>
        <dbReference type="ARBA" id="ARBA00022475"/>
    </source>
</evidence>
<dbReference type="InterPro" id="IPR051258">
    <property type="entry name" value="Diverse_Substrate_Transporter"/>
</dbReference>
<keyword evidence="5 6" id="KW-0472">Membrane</keyword>
<feature type="transmembrane region" description="Helical" evidence="6">
    <location>
        <begin position="98"/>
        <end position="118"/>
    </location>
</feature>
<organism evidence="8 9">
    <name type="scientific">Pseudorhodoferax soli</name>
    <dbReference type="NCBI Taxonomy" id="545864"/>
    <lineage>
        <taxon>Bacteria</taxon>
        <taxon>Pseudomonadati</taxon>
        <taxon>Pseudomonadota</taxon>
        <taxon>Betaproteobacteria</taxon>
        <taxon>Burkholderiales</taxon>
        <taxon>Comamonadaceae</taxon>
    </lineage>
</organism>
<feature type="transmembrane region" description="Helical" evidence="6">
    <location>
        <begin position="38"/>
        <end position="62"/>
    </location>
</feature>